<dbReference type="GO" id="GO:0005507">
    <property type="term" value="F:copper ion binding"/>
    <property type="evidence" value="ECO:0007669"/>
    <property type="project" value="InterPro"/>
</dbReference>
<reference evidence="4 5" key="1">
    <citation type="journal article" date="2010" name="Plant Cell">
        <title>The Chlorella variabilis NC64A genome reveals adaptation to photosymbiosis, coevolution with viruses, and cryptic sex.</title>
        <authorList>
            <person name="Blanc G."/>
            <person name="Duncan G."/>
            <person name="Agarkova I."/>
            <person name="Borodovsky M."/>
            <person name="Gurnon J."/>
            <person name="Kuo A."/>
            <person name="Lindquist E."/>
            <person name="Lucas S."/>
            <person name="Pangilinan J."/>
            <person name="Polle J."/>
            <person name="Salamov A."/>
            <person name="Terry A."/>
            <person name="Yamada T."/>
            <person name="Dunigan D.D."/>
            <person name="Grigoriev I.V."/>
            <person name="Claverie J.M."/>
            <person name="Van Etten J.L."/>
        </authorList>
    </citation>
    <scope>NUCLEOTIDE SEQUENCE [LARGE SCALE GENOMIC DNA]</scope>
    <source>
        <strain evidence="4 5">NC64A</strain>
    </source>
</reference>
<evidence type="ECO:0000256" key="1">
    <source>
        <dbReference type="ARBA" id="ARBA00010609"/>
    </source>
</evidence>
<gene>
    <name evidence="4" type="ORF">CHLNCDRAFT_142544</name>
</gene>
<keyword evidence="5" id="KW-1185">Reference proteome</keyword>
<dbReference type="SUPFAM" id="SSF49503">
    <property type="entry name" value="Cupredoxins"/>
    <property type="match status" value="2"/>
</dbReference>
<evidence type="ECO:0000313" key="5">
    <source>
        <dbReference type="Proteomes" id="UP000008141"/>
    </source>
</evidence>
<evidence type="ECO:0000313" key="4">
    <source>
        <dbReference type="EMBL" id="EFN50742.1"/>
    </source>
</evidence>
<dbReference type="GO" id="GO:0016491">
    <property type="term" value="F:oxidoreductase activity"/>
    <property type="evidence" value="ECO:0007669"/>
    <property type="project" value="TreeGrafter"/>
</dbReference>
<dbReference type="eggNOG" id="ENOG502S71U">
    <property type="taxonomic scope" value="Eukaryota"/>
</dbReference>
<dbReference type="KEGG" id="cvr:CHLNCDRAFT_142544"/>
<dbReference type="PANTHER" id="PTHR11709">
    <property type="entry name" value="MULTI-COPPER OXIDASE"/>
    <property type="match status" value="1"/>
</dbReference>
<keyword evidence="2" id="KW-0732">Signal</keyword>
<dbReference type="AlphaFoldDB" id="E1ZTV0"/>
<feature type="chain" id="PRO_5003156095" description="Plastocyanin-like domain-containing protein" evidence="2">
    <location>
        <begin position="22"/>
        <end position="413"/>
    </location>
</feature>
<dbReference type="STRING" id="554065.E1ZTV0"/>
<dbReference type="InParanoid" id="E1ZTV0"/>
<organism evidence="5">
    <name type="scientific">Chlorella variabilis</name>
    <name type="common">Green alga</name>
    <dbReference type="NCBI Taxonomy" id="554065"/>
    <lineage>
        <taxon>Eukaryota</taxon>
        <taxon>Viridiplantae</taxon>
        <taxon>Chlorophyta</taxon>
        <taxon>core chlorophytes</taxon>
        <taxon>Trebouxiophyceae</taxon>
        <taxon>Chlorellales</taxon>
        <taxon>Chlorellaceae</taxon>
        <taxon>Chlorella clade</taxon>
        <taxon>Chlorella</taxon>
    </lineage>
</organism>
<dbReference type="EMBL" id="GL433875">
    <property type="protein sequence ID" value="EFN50742.1"/>
    <property type="molecule type" value="Genomic_DNA"/>
</dbReference>
<evidence type="ECO:0000259" key="3">
    <source>
        <dbReference type="Pfam" id="PF07732"/>
    </source>
</evidence>
<protein>
    <recommendedName>
        <fullName evidence="3">Plastocyanin-like domain-containing protein</fullName>
    </recommendedName>
</protein>
<dbReference type="GeneID" id="17350186"/>
<evidence type="ECO:0000256" key="2">
    <source>
        <dbReference type="SAM" id="SignalP"/>
    </source>
</evidence>
<dbReference type="Gene3D" id="2.60.40.420">
    <property type="entry name" value="Cupredoxins - blue copper proteins"/>
    <property type="match status" value="2"/>
</dbReference>
<comment type="similarity">
    <text evidence="1">Belongs to the multicopper oxidase family.</text>
</comment>
<dbReference type="PANTHER" id="PTHR11709:SF2">
    <property type="entry name" value="MULTICOPPER OXIDASE LPR1"/>
    <property type="match status" value="1"/>
</dbReference>
<dbReference type="InterPro" id="IPR011707">
    <property type="entry name" value="Cu-oxidase-like_N"/>
</dbReference>
<dbReference type="Proteomes" id="UP000008141">
    <property type="component" value="Unassembled WGS sequence"/>
</dbReference>
<dbReference type="InterPro" id="IPR008972">
    <property type="entry name" value="Cupredoxin"/>
</dbReference>
<feature type="signal peptide" evidence="2">
    <location>
        <begin position="1"/>
        <end position="21"/>
    </location>
</feature>
<accession>E1ZTV0</accession>
<dbReference type="RefSeq" id="XP_005842854.1">
    <property type="nucleotide sequence ID" value="XM_005842792.1"/>
</dbReference>
<dbReference type="Pfam" id="PF07732">
    <property type="entry name" value="Cu-oxidase_3"/>
    <property type="match status" value="1"/>
</dbReference>
<sequence>MGAIRLLLAIGLLCAVGGAQAAGKDSKLYDCSRPCPKADFNYKIAVEIKPTVILGSPLYYVSRQITGADEPDDWVLAPTLHAEPGKSFSVKIRNKISRKLSKLLGPPSPNRTDYVREANPTDGPYSAAKPYGFQFVGEQPDAGNDMSIVGNNKAYAINIPHQYDATNIHFHGLTITPHLFEPIGTDEAKADFIKIAPGECYCYSFTLPEDHPDGTFWYHIHHHGSAALQSWSGMAGLFIVKGPTDEVLEEYSKKQMQSSVPFVIWDPHTVPLDKNHSAYTLVATKKAADKYREYIQVGDFLSDQNDADKAYTLVNNALVPNMTAVAGQTIRFRVLCATTEAMCMFRLVDKNGKPHPFYDFASDGITQTEAIKRYQLIQAGGYRDDVLVQITRPGKYKFIQQALSNMQFFGMGG</sequence>
<proteinExistence type="inferred from homology"/>
<dbReference type="OrthoDB" id="2121828at2759"/>
<feature type="domain" description="Plastocyanin-like" evidence="3">
    <location>
        <begin position="164"/>
        <end position="243"/>
    </location>
</feature>
<dbReference type="InterPro" id="IPR045087">
    <property type="entry name" value="Cu-oxidase_fam"/>
</dbReference>
<name>E1ZTV0_CHLVA</name>